<dbReference type="EMBL" id="CP016022">
    <property type="protein sequence ID" value="ANJ72225.1"/>
    <property type="molecule type" value="Genomic_DNA"/>
</dbReference>
<evidence type="ECO:0000313" key="2">
    <source>
        <dbReference type="EMBL" id="ANJ72225.1"/>
    </source>
</evidence>
<organism evidence="2 3">
    <name type="scientific">Ralstonia insidiosa</name>
    <dbReference type="NCBI Taxonomy" id="190721"/>
    <lineage>
        <taxon>Bacteria</taxon>
        <taxon>Pseudomonadati</taxon>
        <taxon>Pseudomonadota</taxon>
        <taxon>Betaproteobacteria</taxon>
        <taxon>Burkholderiales</taxon>
        <taxon>Burkholderiaceae</taxon>
        <taxon>Ralstonia</taxon>
    </lineage>
</organism>
<accession>A0A191ZVP5</accession>
<feature type="coiled-coil region" evidence="1">
    <location>
        <begin position="56"/>
        <end position="83"/>
    </location>
</feature>
<evidence type="ECO:0000256" key="1">
    <source>
        <dbReference type="SAM" id="Coils"/>
    </source>
</evidence>
<keyword evidence="1" id="KW-0175">Coiled coil</keyword>
<reference evidence="3" key="1">
    <citation type="submission" date="2016-06" db="EMBL/GenBank/DDBJ databases">
        <authorList>
            <person name="Xu Y."/>
            <person name="Nagy A."/>
            <person name="Yan X."/>
            <person name="Kim S.W."/>
            <person name="Haley B."/>
            <person name="Liu N.T."/>
            <person name="Nou X."/>
        </authorList>
    </citation>
    <scope>NUCLEOTIDE SEQUENCE [LARGE SCALE GENOMIC DNA]</scope>
    <source>
        <strain evidence="3">ATCC 49129</strain>
    </source>
</reference>
<evidence type="ECO:0000313" key="3">
    <source>
        <dbReference type="Proteomes" id="UP000078572"/>
    </source>
</evidence>
<sequence>MRTTIRENEFEETYIDNWMKAQPRIVKGKAREVKRSAFFHEAIALHAKYSLMGDMAQNHEAENKRLHDLINRLTEENEHLKFKLMAKGESQ</sequence>
<protein>
    <submittedName>
        <fullName evidence="2">Uncharacterized protein</fullName>
    </submittedName>
</protein>
<name>A0A191ZVP5_9RALS</name>
<proteinExistence type="predicted"/>
<dbReference type="AlphaFoldDB" id="A0A191ZVP5"/>
<dbReference type="Proteomes" id="UP000078572">
    <property type="component" value="Chromosome 1"/>
</dbReference>
<gene>
    <name evidence="2" type="ORF">A9Y76_07000</name>
</gene>
<keyword evidence="3" id="KW-1185">Reference proteome</keyword>